<sequence length="180" mass="19444">MKIARVLNVVAVLALVGAAVTVYRIKYDATMHSEHVAKLKRQIAQEKDTIAVLKAEWSFLARPDRIQAFAERHLELKPLRQGQTLTVASLPDRPAPVDEIGHKLEALGLMGADTSLATDASGEAKKAAAAPAKKTTIAVKPTSQLRAPVNRPAPQKPATPKVGQPLNITDFLRQNPGLLR</sequence>
<dbReference type="GO" id="GO:0051301">
    <property type="term" value="P:cell division"/>
    <property type="evidence" value="ECO:0007669"/>
    <property type="project" value="UniProtKB-KW"/>
</dbReference>
<accession>A0A9W6ISV8</accession>
<dbReference type="RefSeq" id="WP_204948990.1">
    <property type="nucleotide sequence ID" value="NZ_BSFF01000002.1"/>
</dbReference>
<dbReference type="Proteomes" id="UP001143400">
    <property type="component" value="Unassembled WGS sequence"/>
</dbReference>
<dbReference type="AlphaFoldDB" id="A0A9W6ISV8"/>
<proteinExistence type="predicted"/>
<evidence type="ECO:0000313" key="4">
    <source>
        <dbReference type="Proteomes" id="UP000758856"/>
    </source>
</evidence>
<evidence type="ECO:0000256" key="1">
    <source>
        <dbReference type="SAM" id="MobiDB-lite"/>
    </source>
</evidence>
<reference evidence="3 4" key="2">
    <citation type="submission" date="2021-01" db="EMBL/GenBank/DDBJ databases">
        <title>Genomic Encyclopedia of Type Strains, Phase IV (KMG-IV): sequencing the most valuable type-strain genomes for metagenomic binning, comparative biology and taxonomic classification.</title>
        <authorList>
            <person name="Goeker M."/>
        </authorList>
    </citation>
    <scope>NUCLEOTIDE SEQUENCE [LARGE SCALE GENOMIC DNA]</scope>
    <source>
        <strain evidence="3 4">DSM 6130</strain>
    </source>
</reference>
<evidence type="ECO:0000313" key="5">
    <source>
        <dbReference type="Proteomes" id="UP001143400"/>
    </source>
</evidence>
<dbReference type="EMBL" id="JAFBCY010000001">
    <property type="protein sequence ID" value="MBM7850583.1"/>
    <property type="molecule type" value="Genomic_DNA"/>
</dbReference>
<dbReference type="Proteomes" id="UP000758856">
    <property type="component" value="Unassembled WGS sequence"/>
</dbReference>
<protein>
    <submittedName>
        <fullName evidence="3">Cell division protein FtsL</fullName>
    </submittedName>
</protein>
<comment type="caution">
    <text evidence="2">The sequence shown here is derived from an EMBL/GenBank/DDBJ whole genome shotgun (WGS) entry which is preliminary data.</text>
</comment>
<feature type="compositionally biased region" description="Low complexity" evidence="1">
    <location>
        <begin position="127"/>
        <end position="140"/>
    </location>
</feature>
<reference evidence="2" key="1">
    <citation type="journal article" date="2014" name="Int. J. Syst. Evol. Microbiol.">
        <title>Complete genome sequence of Corynebacterium casei LMG S-19264T (=DSM 44701T), isolated from a smear-ripened cheese.</title>
        <authorList>
            <consortium name="US DOE Joint Genome Institute (JGI-PGF)"/>
            <person name="Walter F."/>
            <person name="Albersmeier A."/>
            <person name="Kalinowski J."/>
            <person name="Ruckert C."/>
        </authorList>
    </citation>
    <scope>NUCLEOTIDE SEQUENCE</scope>
    <source>
        <strain evidence="2">VKM B-1606</strain>
    </source>
</reference>
<evidence type="ECO:0000313" key="2">
    <source>
        <dbReference type="EMBL" id="GLK55878.1"/>
    </source>
</evidence>
<gene>
    <name evidence="2" type="ORF">GCM10008170_18970</name>
    <name evidence="3" type="ORF">JOD31_000795</name>
</gene>
<evidence type="ECO:0000313" key="3">
    <source>
        <dbReference type="EMBL" id="MBM7850583.1"/>
    </source>
</evidence>
<keyword evidence="4" id="KW-1185">Reference proteome</keyword>
<dbReference type="EMBL" id="BSFF01000002">
    <property type="protein sequence ID" value="GLK55878.1"/>
    <property type="molecule type" value="Genomic_DNA"/>
</dbReference>
<reference evidence="2" key="3">
    <citation type="submission" date="2023-01" db="EMBL/GenBank/DDBJ databases">
        <authorList>
            <person name="Sun Q."/>
            <person name="Evtushenko L."/>
        </authorList>
    </citation>
    <scope>NUCLEOTIDE SEQUENCE</scope>
    <source>
        <strain evidence="2">VKM B-1606</strain>
    </source>
</reference>
<feature type="region of interest" description="Disordered" evidence="1">
    <location>
        <begin position="127"/>
        <end position="167"/>
    </location>
</feature>
<keyword evidence="3" id="KW-0132">Cell division</keyword>
<organism evidence="2 5">
    <name type="scientific">Methylopila capsulata</name>
    <dbReference type="NCBI Taxonomy" id="61654"/>
    <lineage>
        <taxon>Bacteria</taxon>
        <taxon>Pseudomonadati</taxon>
        <taxon>Pseudomonadota</taxon>
        <taxon>Alphaproteobacteria</taxon>
        <taxon>Hyphomicrobiales</taxon>
        <taxon>Methylopilaceae</taxon>
        <taxon>Methylopila</taxon>
    </lineage>
</organism>
<name>A0A9W6ISV8_9HYPH</name>
<keyword evidence="3" id="KW-0131">Cell cycle</keyword>